<proteinExistence type="predicted"/>
<name>L7CEH9_RHOBT</name>
<accession>L7CEH9</accession>
<protein>
    <submittedName>
        <fullName evidence="2">Uncharacterized protein</fullName>
    </submittedName>
</protein>
<evidence type="ECO:0000313" key="2">
    <source>
        <dbReference type="EMBL" id="ELP32659.1"/>
    </source>
</evidence>
<evidence type="ECO:0000256" key="1">
    <source>
        <dbReference type="SAM" id="MobiDB-lite"/>
    </source>
</evidence>
<dbReference type="PATRIC" id="fig|993516.3.peg.3642"/>
<feature type="region of interest" description="Disordered" evidence="1">
    <location>
        <begin position="35"/>
        <end position="56"/>
    </location>
</feature>
<comment type="caution">
    <text evidence="2">The sequence shown here is derived from an EMBL/GenBank/DDBJ whole genome shotgun (WGS) entry which is preliminary data.</text>
</comment>
<dbReference type="Proteomes" id="UP000010959">
    <property type="component" value="Unassembled WGS sequence"/>
</dbReference>
<evidence type="ECO:0000313" key="3">
    <source>
        <dbReference type="Proteomes" id="UP000010959"/>
    </source>
</evidence>
<organism evidence="2 3">
    <name type="scientific">Rhodopirellula baltica SWK14</name>
    <dbReference type="NCBI Taxonomy" id="993516"/>
    <lineage>
        <taxon>Bacteria</taxon>
        <taxon>Pseudomonadati</taxon>
        <taxon>Planctomycetota</taxon>
        <taxon>Planctomycetia</taxon>
        <taxon>Pirellulales</taxon>
        <taxon>Pirellulaceae</taxon>
        <taxon>Rhodopirellula</taxon>
    </lineage>
</organism>
<dbReference type="AlphaFoldDB" id="L7CEH9"/>
<gene>
    <name evidence="2" type="ORF">RBSWK_03414</name>
</gene>
<reference evidence="2 3" key="1">
    <citation type="journal article" date="2013" name="Mar. Genomics">
        <title>Expression of sulfatases in Rhodopirellula baltica and the diversity of sulfatases in the genus Rhodopirellula.</title>
        <authorList>
            <person name="Wegner C.E."/>
            <person name="Richter-Heitmann T."/>
            <person name="Klindworth A."/>
            <person name="Klockow C."/>
            <person name="Richter M."/>
            <person name="Achstetter T."/>
            <person name="Glockner F.O."/>
            <person name="Harder J."/>
        </authorList>
    </citation>
    <scope>NUCLEOTIDE SEQUENCE [LARGE SCALE GENOMIC DNA]</scope>
    <source>
        <strain evidence="2 3">SWK14</strain>
    </source>
</reference>
<sequence>MSEATEMEVSISIARSEFAKQFCLRSNWQRSVLAKSADDPASHPAVLSGGGGAVGG</sequence>
<dbReference type="EMBL" id="AMWG01000095">
    <property type="protein sequence ID" value="ELP32659.1"/>
    <property type="molecule type" value="Genomic_DNA"/>
</dbReference>